<gene>
    <name evidence="2" type="ordered locus">ELI_10370</name>
</gene>
<dbReference type="InterPro" id="IPR036249">
    <property type="entry name" value="Thioredoxin-like_sf"/>
</dbReference>
<dbReference type="KEGG" id="eli:ELI_10370"/>
<feature type="chain" id="PRO_5004213170" description="Protein-disulfide isomerase" evidence="1">
    <location>
        <begin position="23"/>
        <end position="171"/>
    </location>
</feature>
<proteinExistence type="predicted"/>
<dbReference type="Proteomes" id="UP000008808">
    <property type="component" value="Chromosome"/>
</dbReference>
<dbReference type="HOGENOM" id="CLU_110659_1_0_5"/>
<organism evidence="2 3">
    <name type="scientific">Erythrobacter litoralis (strain HTCC2594)</name>
    <dbReference type="NCBI Taxonomy" id="314225"/>
    <lineage>
        <taxon>Bacteria</taxon>
        <taxon>Pseudomonadati</taxon>
        <taxon>Pseudomonadota</taxon>
        <taxon>Alphaproteobacteria</taxon>
        <taxon>Sphingomonadales</taxon>
        <taxon>Erythrobacteraceae</taxon>
        <taxon>Erythrobacter/Porphyrobacter group</taxon>
        <taxon>Erythrobacter</taxon>
    </lineage>
</organism>
<evidence type="ECO:0000256" key="1">
    <source>
        <dbReference type="SAM" id="SignalP"/>
    </source>
</evidence>
<evidence type="ECO:0008006" key="4">
    <source>
        <dbReference type="Google" id="ProtNLM"/>
    </source>
</evidence>
<sequence>MKRGAIFAAALALTSVSVTVSAEEGDTSDHPEARLYDASIDATDAVNVAMARAAERQVNVLIVLGANWCHDSRAFAGWTETDRIGGLIRDRFELVFVNVGMPQSGDGHNAHIMRRFRIEEQTGTPMILVVTPDGTLLNRDTAQSWRNTASRSEDEIYDELAMLATTEIATE</sequence>
<reference evidence="3" key="1">
    <citation type="journal article" date="2009" name="J. Bacteriol.">
        <title>Complete genome sequence of Erythrobacter litoralis HTCC2594.</title>
        <authorList>
            <person name="Oh H.M."/>
            <person name="Giovannoni S.J."/>
            <person name="Ferriera S."/>
            <person name="Johnson J."/>
            <person name="Cho J.C."/>
        </authorList>
    </citation>
    <scope>NUCLEOTIDE SEQUENCE [LARGE SCALE GENOMIC DNA]</scope>
    <source>
        <strain evidence="3">HTCC2594</strain>
    </source>
</reference>
<evidence type="ECO:0000313" key="3">
    <source>
        <dbReference type="Proteomes" id="UP000008808"/>
    </source>
</evidence>
<accession>Q2N825</accession>
<dbReference type="EMBL" id="CP000157">
    <property type="protein sequence ID" value="ABC64166.1"/>
    <property type="molecule type" value="Genomic_DNA"/>
</dbReference>
<protein>
    <recommendedName>
        <fullName evidence="4">Protein-disulfide isomerase</fullName>
    </recommendedName>
</protein>
<keyword evidence="3" id="KW-1185">Reference proteome</keyword>
<dbReference type="Gene3D" id="3.40.30.10">
    <property type="entry name" value="Glutaredoxin"/>
    <property type="match status" value="1"/>
</dbReference>
<dbReference type="Pfam" id="PF13899">
    <property type="entry name" value="Thioredoxin_7"/>
    <property type="match status" value="1"/>
</dbReference>
<dbReference type="eggNOG" id="COG0526">
    <property type="taxonomic scope" value="Bacteria"/>
</dbReference>
<dbReference type="RefSeq" id="WP_011414993.1">
    <property type="nucleotide sequence ID" value="NC_007722.1"/>
</dbReference>
<keyword evidence="1" id="KW-0732">Signal</keyword>
<dbReference type="OrthoDB" id="7629852at2"/>
<dbReference type="STRING" id="314225.ELI_10370"/>
<feature type="signal peptide" evidence="1">
    <location>
        <begin position="1"/>
        <end position="22"/>
    </location>
</feature>
<dbReference type="SUPFAM" id="SSF52833">
    <property type="entry name" value="Thioredoxin-like"/>
    <property type="match status" value="1"/>
</dbReference>
<evidence type="ECO:0000313" key="2">
    <source>
        <dbReference type="EMBL" id="ABC64166.1"/>
    </source>
</evidence>
<dbReference type="AlphaFoldDB" id="Q2N825"/>
<name>Q2N825_ERYLH</name>